<protein>
    <recommendedName>
        <fullName evidence="6">Holliday junction branch migration complex subunit RuvA</fullName>
    </recommendedName>
</protein>
<feature type="region of interest" description="Domain III" evidence="6">
    <location>
        <begin position="146"/>
        <end position="193"/>
    </location>
</feature>
<dbReference type="Proteomes" id="UP000262954">
    <property type="component" value="Unassembled WGS sequence"/>
</dbReference>
<comment type="subunit">
    <text evidence="6">Homotetramer. Forms an RuvA(8)-RuvB(12)-Holliday junction (HJ) complex. HJ DNA is sandwiched between 2 RuvA tetramers; dsDNA enters through RuvA and exits via RuvB. An RuvB hexamer assembles on each DNA strand where it exits the tetramer. Each RuvB hexamer is contacted by two RuvA subunits (via domain III) on 2 adjacent RuvB subunits; this complex drives branch migration. In the full resolvosome a probable DNA-RuvA(4)-RuvB(12)-RuvC(2) complex forms which resolves the HJ.</text>
</comment>
<evidence type="ECO:0000256" key="1">
    <source>
        <dbReference type="ARBA" id="ARBA00022490"/>
    </source>
</evidence>
<keyword evidence="3 6" id="KW-0238">DNA-binding</keyword>
<dbReference type="GO" id="GO:0006281">
    <property type="term" value="P:DNA repair"/>
    <property type="evidence" value="ECO:0007669"/>
    <property type="project" value="UniProtKB-UniRule"/>
</dbReference>
<evidence type="ECO:0000259" key="7">
    <source>
        <dbReference type="SMART" id="SM00278"/>
    </source>
</evidence>
<dbReference type="InterPro" id="IPR000085">
    <property type="entry name" value="RuvA"/>
</dbReference>
<evidence type="ECO:0000256" key="6">
    <source>
        <dbReference type="HAMAP-Rule" id="MF_00031"/>
    </source>
</evidence>
<dbReference type="SUPFAM" id="SSF46929">
    <property type="entry name" value="DNA helicase RuvA subunit, C-terminal domain"/>
    <property type="match status" value="1"/>
</dbReference>
<evidence type="ECO:0000256" key="4">
    <source>
        <dbReference type="ARBA" id="ARBA00023172"/>
    </source>
</evidence>
<evidence type="ECO:0000313" key="9">
    <source>
        <dbReference type="Proteomes" id="UP000262954"/>
    </source>
</evidence>
<dbReference type="Gene3D" id="2.40.50.140">
    <property type="entry name" value="Nucleic acid-binding proteins"/>
    <property type="match status" value="1"/>
</dbReference>
<comment type="similarity">
    <text evidence="6">Belongs to the RuvA family.</text>
</comment>
<accession>A0A354M499</accession>
<dbReference type="GO" id="GO:0009379">
    <property type="term" value="C:Holliday junction helicase complex"/>
    <property type="evidence" value="ECO:0007669"/>
    <property type="project" value="InterPro"/>
</dbReference>
<gene>
    <name evidence="6" type="primary">ruvA</name>
    <name evidence="8" type="ORF">DDY73_10080</name>
</gene>
<dbReference type="Pfam" id="PF07499">
    <property type="entry name" value="RuvA_C"/>
    <property type="match status" value="1"/>
</dbReference>
<dbReference type="InterPro" id="IPR003583">
    <property type="entry name" value="Hlx-hairpin-Hlx_DNA-bd_motif"/>
</dbReference>
<dbReference type="GO" id="GO:0009378">
    <property type="term" value="F:four-way junction helicase activity"/>
    <property type="evidence" value="ECO:0007669"/>
    <property type="project" value="InterPro"/>
</dbReference>
<dbReference type="SUPFAM" id="SSF47781">
    <property type="entry name" value="RuvA domain 2-like"/>
    <property type="match status" value="1"/>
</dbReference>
<evidence type="ECO:0000256" key="2">
    <source>
        <dbReference type="ARBA" id="ARBA00022763"/>
    </source>
</evidence>
<dbReference type="InterPro" id="IPR013849">
    <property type="entry name" value="DNA_helicase_Holl-junc_RuvA_I"/>
</dbReference>
<dbReference type="CDD" id="cd14332">
    <property type="entry name" value="UBA_RuvA_C"/>
    <property type="match status" value="1"/>
</dbReference>
<comment type="caution">
    <text evidence="6">Lacks conserved residue(s) required for the propagation of feature annotation.</text>
</comment>
<dbReference type="SUPFAM" id="SSF50249">
    <property type="entry name" value="Nucleic acid-binding proteins"/>
    <property type="match status" value="1"/>
</dbReference>
<feature type="domain" description="Helix-hairpin-helix DNA-binding motif class 1" evidence="7">
    <location>
        <begin position="72"/>
        <end position="91"/>
    </location>
</feature>
<dbReference type="GO" id="GO:0000400">
    <property type="term" value="F:four-way junction DNA binding"/>
    <property type="evidence" value="ECO:0007669"/>
    <property type="project" value="UniProtKB-UniRule"/>
</dbReference>
<dbReference type="GO" id="GO:0005524">
    <property type="term" value="F:ATP binding"/>
    <property type="evidence" value="ECO:0007669"/>
    <property type="project" value="InterPro"/>
</dbReference>
<keyword evidence="5 6" id="KW-0234">DNA repair</keyword>
<dbReference type="EMBL" id="DNWC01000132">
    <property type="protein sequence ID" value="HBJ09338.1"/>
    <property type="molecule type" value="Genomic_DNA"/>
</dbReference>
<keyword evidence="4 6" id="KW-0233">DNA recombination</keyword>
<evidence type="ECO:0000256" key="3">
    <source>
        <dbReference type="ARBA" id="ARBA00023125"/>
    </source>
</evidence>
<comment type="caution">
    <text evidence="8">The sequence shown here is derived from an EMBL/GenBank/DDBJ whole genome shotgun (WGS) entry which is preliminary data.</text>
</comment>
<comment type="function">
    <text evidence="6">The RuvA-RuvB-RuvC complex processes Holliday junction (HJ) DNA during genetic recombination and DNA repair, while the RuvA-RuvB complex plays an important role in the rescue of blocked DNA replication forks via replication fork reversal (RFR). RuvA specifically binds to HJ cruciform DNA, conferring on it an open structure. The RuvB hexamer acts as an ATP-dependent pump, pulling dsDNA into and through the RuvAB complex. HJ branch migration allows RuvC to scan DNA until it finds its consensus sequence, where it cleaves and resolves the cruciform DNA.</text>
</comment>
<dbReference type="NCBIfam" id="TIGR00084">
    <property type="entry name" value="ruvA"/>
    <property type="match status" value="1"/>
</dbReference>
<keyword evidence="1 6" id="KW-0963">Cytoplasm</keyword>
<keyword evidence="2 6" id="KW-0227">DNA damage</keyword>
<sequence>MIEYITGKISELTPASAVIECNGIGYFLNISLTTYSALSQNTATKLFVYESIREDAHVLFGFISRRERDLFLLLISVSGVGPNTARMILSSLSAPELEQVIVSENVNILKSVKGIGAKTAQRIIVDLKDKIKPGDNTLNISMPQNQEVQDEAVAALVMLGFPQTASMKVVQKLLNESPTLKVEAIIKAAPKML</sequence>
<dbReference type="GO" id="GO:0048476">
    <property type="term" value="C:Holliday junction resolvase complex"/>
    <property type="evidence" value="ECO:0007669"/>
    <property type="project" value="UniProtKB-UniRule"/>
</dbReference>
<name>A0A354M499_9BACT</name>
<dbReference type="Pfam" id="PF01330">
    <property type="entry name" value="RuvA_N"/>
    <property type="match status" value="1"/>
</dbReference>
<feature type="domain" description="Helix-hairpin-helix DNA-binding motif class 1" evidence="7">
    <location>
        <begin position="107"/>
        <end position="126"/>
    </location>
</feature>
<comment type="subcellular location">
    <subcellularLocation>
        <location evidence="6">Cytoplasm</location>
    </subcellularLocation>
</comment>
<organism evidence="8 9">
    <name type="scientific">Coprobacter fastidiosus</name>
    <dbReference type="NCBI Taxonomy" id="1099853"/>
    <lineage>
        <taxon>Bacteria</taxon>
        <taxon>Pseudomonadati</taxon>
        <taxon>Bacteroidota</taxon>
        <taxon>Bacteroidia</taxon>
        <taxon>Bacteroidales</taxon>
        <taxon>Barnesiellaceae</taxon>
        <taxon>Coprobacter</taxon>
    </lineage>
</organism>
<dbReference type="InterPro" id="IPR010994">
    <property type="entry name" value="RuvA_2-like"/>
</dbReference>
<reference evidence="8 9" key="1">
    <citation type="journal article" date="2018" name="Nat. Biotechnol.">
        <title>A standardized bacterial taxonomy based on genome phylogeny substantially revises the tree of life.</title>
        <authorList>
            <person name="Parks D.H."/>
            <person name="Chuvochina M."/>
            <person name="Waite D.W."/>
            <person name="Rinke C."/>
            <person name="Skarshewski A."/>
            <person name="Chaumeil P.A."/>
            <person name="Hugenholtz P."/>
        </authorList>
    </citation>
    <scope>NUCLEOTIDE SEQUENCE [LARGE SCALE GENOMIC DNA]</scope>
    <source>
        <strain evidence="8">UBA11482</strain>
    </source>
</reference>
<dbReference type="GO" id="GO:0006310">
    <property type="term" value="P:DNA recombination"/>
    <property type="evidence" value="ECO:0007669"/>
    <property type="project" value="UniProtKB-UniRule"/>
</dbReference>
<dbReference type="InterPro" id="IPR011114">
    <property type="entry name" value="RuvA_C"/>
</dbReference>
<comment type="domain">
    <text evidence="6">Has three domains with a flexible linker between the domains II and III and assumes an 'L' shape. Domain III is highly mobile and contacts RuvB.</text>
</comment>
<dbReference type="Gene3D" id="1.10.150.20">
    <property type="entry name" value="5' to 3' exonuclease, C-terminal subdomain"/>
    <property type="match status" value="1"/>
</dbReference>
<evidence type="ECO:0000256" key="5">
    <source>
        <dbReference type="ARBA" id="ARBA00023204"/>
    </source>
</evidence>
<dbReference type="Gene3D" id="1.10.8.10">
    <property type="entry name" value="DNA helicase RuvA subunit, C-terminal domain"/>
    <property type="match status" value="1"/>
</dbReference>
<dbReference type="Pfam" id="PF14520">
    <property type="entry name" value="HHH_5"/>
    <property type="match status" value="1"/>
</dbReference>
<dbReference type="SMART" id="SM00278">
    <property type="entry name" value="HhH1"/>
    <property type="match status" value="2"/>
</dbReference>
<proteinExistence type="inferred from homology"/>
<dbReference type="HAMAP" id="MF_00031">
    <property type="entry name" value="DNA_HJ_migration_RuvA"/>
    <property type="match status" value="1"/>
</dbReference>
<dbReference type="AlphaFoldDB" id="A0A354M499"/>
<dbReference type="InterPro" id="IPR036267">
    <property type="entry name" value="RuvA_C_sf"/>
</dbReference>
<dbReference type="InterPro" id="IPR012340">
    <property type="entry name" value="NA-bd_OB-fold"/>
</dbReference>
<dbReference type="GO" id="GO:0005737">
    <property type="term" value="C:cytoplasm"/>
    <property type="evidence" value="ECO:0007669"/>
    <property type="project" value="UniProtKB-SubCell"/>
</dbReference>
<evidence type="ECO:0000313" key="8">
    <source>
        <dbReference type="EMBL" id="HBJ09338.1"/>
    </source>
</evidence>